<dbReference type="RefSeq" id="WP_264135866.1">
    <property type="nucleotide sequence ID" value="NZ_JAOYOD010000001.1"/>
</dbReference>
<evidence type="ECO:0000313" key="2">
    <source>
        <dbReference type="EMBL" id="MCV9385070.1"/>
    </source>
</evidence>
<keyword evidence="3" id="KW-1185">Reference proteome</keyword>
<accession>A0ABT3CMZ2</accession>
<dbReference type="EMBL" id="JAOYOD010000001">
    <property type="protein sequence ID" value="MCV9385070.1"/>
    <property type="molecule type" value="Genomic_DNA"/>
</dbReference>
<keyword evidence="1" id="KW-0472">Membrane</keyword>
<evidence type="ECO:0008006" key="4">
    <source>
        <dbReference type="Google" id="ProtNLM"/>
    </source>
</evidence>
<sequence>MKKDYGNLIYHALLNSLPLLGIFFLIKKCIDEAEAIPFFIYCSFLILVLVITRLRMIESYCIDGNTITIKRIHNSESFQCTEIKEINYTKSGSIEVHLKNSKKHFLSSNNSKELPAFTEHIVELAPNLPSPKEVDVIVKQLSKKDKLLIVGLLTGLIVSFFLSF</sequence>
<feature type="transmembrane region" description="Helical" evidence="1">
    <location>
        <begin position="147"/>
        <end position="163"/>
    </location>
</feature>
<comment type="caution">
    <text evidence="2">The sequence shown here is derived from an EMBL/GenBank/DDBJ whole genome shotgun (WGS) entry which is preliminary data.</text>
</comment>
<evidence type="ECO:0000256" key="1">
    <source>
        <dbReference type="SAM" id="Phobius"/>
    </source>
</evidence>
<keyword evidence="1" id="KW-1133">Transmembrane helix</keyword>
<dbReference type="Proteomes" id="UP001300692">
    <property type="component" value="Unassembled WGS sequence"/>
</dbReference>
<proteinExistence type="predicted"/>
<feature type="transmembrane region" description="Helical" evidence="1">
    <location>
        <begin position="7"/>
        <end position="26"/>
    </location>
</feature>
<gene>
    <name evidence="2" type="ORF">N7U62_00265</name>
</gene>
<keyword evidence="1" id="KW-0812">Transmembrane</keyword>
<reference evidence="2 3" key="1">
    <citation type="submission" date="2022-10" db="EMBL/GenBank/DDBJ databases">
        <title>Comparative genomics and taxonomic characterization of three novel marine species of genus Reichenbachiella exhibiting antioxidant and polysaccharide degradation activities.</title>
        <authorList>
            <person name="Muhammad N."/>
            <person name="Lee Y.-J."/>
            <person name="Ko J."/>
            <person name="Kim S.-G."/>
        </authorList>
    </citation>
    <scope>NUCLEOTIDE SEQUENCE [LARGE SCALE GENOMIC DNA]</scope>
    <source>
        <strain evidence="2 3">ABR2-5</strain>
    </source>
</reference>
<organism evidence="2 3">
    <name type="scientific">Reichenbachiella ulvae</name>
    <dbReference type="NCBI Taxonomy" id="2980104"/>
    <lineage>
        <taxon>Bacteria</taxon>
        <taxon>Pseudomonadati</taxon>
        <taxon>Bacteroidota</taxon>
        <taxon>Cytophagia</taxon>
        <taxon>Cytophagales</taxon>
        <taxon>Reichenbachiellaceae</taxon>
        <taxon>Reichenbachiella</taxon>
    </lineage>
</organism>
<feature type="transmembrane region" description="Helical" evidence="1">
    <location>
        <begin position="38"/>
        <end position="56"/>
    </location>
</feature>
<evidence type="ECO:0000313" key="3">
    <source>
        <dbReference type="Proteomes" id="UP001300692"/>
    </source>
</evidence>
<protein>
    <recommendedName>
        <fullName evidence="4">PH domain-containing protein</fullName>
    </recommendedName>
</protein>
<name>A0ABT3CMZ2_9BACT</name>